<dbReference type="PANTHER" id="PTHR13355">
    <property type="entry name" value="GLUCOSAMINE 6-PHOSPHATE N-ACETYLTRANSFERASE"/>
    <property type="match status" value="1"/>
</dbReference>
<protein>
    <submittedName>
        <fullName evidence="2">GNAT family N-acetyltransferase</fullName>
    </submittedName>
</protein>
<name>A0A1T2WZX7_9BACL</name>
<evidence type="ECO:0000313" key="3">
    <source>
        <dbReference type="Proteomes" id="UP000190188"/>
    </source>
</evidence>
<dbReference type="Proteomes" id="UP000190188">
    <property type="component" value="Unassembled WGS sequence"/>
</dbReference>
<sequence>MDISVRKARIEDANDLSELFIEFIGTDSNIAKMQNQLEIISTQPNYYVAVACKDEKVIGTAMGIVCPDIVGECQPYLLVENVVVSSTYQGKGIGKILMATLEDFANKMHCSYIILASGGNREQAHRFYESVGYMGTKTGFIKRMESARL</sequence>
<comment type="caution">
    <text evidence="2">The sequence shown here is derived from an EMBL/GenBank/DDBJ whole genome shotgun (WGS) entry which is preliminary data.</text>
</comment>
<feature type="domain" description="N-acetyltransferase" evidence="1">
    <location>
        <begin position="3"/>
        <end position="149"/>
    </location>
</feature>
<dbReference type="STRING" id="1324314.BVG16_31520"/>
<dbReference type="AlphaFoldDB" id="A0A1T2WZX7"/>
<keyword evidence="3" id="KW-1185">Reference proteome</keyword>
<dbReference type="PROSITE" id="PS51186">
    <property type="entry name" value="GNAT"/>
    <property type="match status" value="1"/>
</dbReference>
<dbReference type="PANTHER" id="PTHR13355:SF11">
    <property type="entry name" value="GLUCOSAMINE 6-PHOSPHATE N-ACETYLTRANSFERASE"/>
    <property type="match status" value="1"/>
</dbReference>
<evidence type="ECO:0000313" key="2">
    <source>
        <dbReference type="EMBL" id="OPA72903.1"/>
    </source>
</evidence>
<dbReference type="Gene3D" id="3.40.630.30">
    <property type="match status" value="1"/>
</dbReference>
<dbReference type="EMBL" id="MSZX01000026">
    <property type="protein sequence ID" value="OPA72903.1"/>
    <property type="molecule type" value="Genomic_DNA"/>
</dbReference>
<evidence type="ECO:0000259" key="1">
    <source>
        <dbReference type="PROSITE" id="PS51186"/>
    </source>
</evidence>
<dbReference type="CDD" id="cd04301">
    <property type="entry name" value="NAT_SF"/>
    <property type="match status" value="1"/>
</dbReference>
<organism evidence="2 3">
    <name type="scientific">Paenibacillus selenitireducens</name>
    <dbReference type="NCBI Taxonomy" id="1324314"/>
    <lineage>
        <taxon>Bacteria</taxon>
        <taxon>Bacillati</taxon>
        <taxon>Bacillota</taxon>
        <taxon>Bacilli</taxon>
        <taxon>Bacillales</taxon>
        <taxon>Paenibacillaceae</taxon>
        <taxon>Paenibacillus</taxon>
    </lineage>
</organism>
<dbReference type="GO" id="GO:0004343">
    <property type="term" value="F:glucosamine 6-phosphate N-acetyltransferase activity"/>
    <property type="evidence" value="ECO:0007669"/>
    <property type="project" value="TreeGrafter"/>
</dbReference>
<accession>A0A1T2WZX7</accession>
<dbReference type="OrthoDB" id="9789603at2"/>
<keyword evidence="2" id="KW-0808">Transferase</keyword>
<dbReference type="RefSeq" id="WP_078503159.1">
    <property type="nucleotide sequence ID" value="NZ_MSZX01000026.1"/>
</dbReference>
<dbReference type="SUPFAM" id="SSF55729">
    <property type="entry name" value="Acyl-CoA N-acyltransferases (Nat)"/>
    <property type="match status" value="1"/>
</dbReference>
<gene>
    <name evidence="2" type="ORF">BVG16_31520</name>
</gene>
<proteinExistence type="predicted"/>
<dbReference type="InterPro" id="IPR000182">
    <property type="entry name" value="GNAT_dom"/>
</dbReference>
<dbReference type="InterPro" id="IPR016181">
    <property type="entry name" value="Acyl_CoA_acyltransferase"/>
</dbReference>
<dbReference type="InterPro" id="IPR039143">
    <property type="entry name" value="GNPNAT1-like"/>
</dbReference>
<reference evidence="2 3" key="1">
    <citation type="submission" date="2017-01" db="EMBL/GenBank/DDBJ databases">
        <title>Genome analysis of Paenibacillus selenitrireducens ES3-24.</title>
        <authorList>
            <person name="Xu D."/>
            <person name="Yao R."/>
            <person name="Zheng S."/>
        </authorList>
    </citation>
    <scope>NUCLEOTIDE SEQUENCE [LARGE SCALE GENOMIC DNA]</scope>
    <source>
        <strain evidence="2 3">ES3-24</strain>
    </source>
</reference>
<dbReference type="Pfam" id="PF00583">
    <property type="entry name" value="Acetyltransf_1"/>
    <property type="match status" value="1"/>
</dbReference>